<dbReference type="Proteomes" id="UP000312032">
    <property type="component" value="Unassembled WGS sequence"/>
</dbReference>
<accession>A0A5C4U4T4</accession>
<gene>
    <name evidence="3" type="ORF">FHE74_06020</name>
</gene>
<evidence type="ECO:0000313" key="4">
    <source>
        <dbReference type="Proteomes" id="UP000312032"/>
    </source>
</evidence>
<dbReference type="EMBL" id="VDHJ01000007">
    <property type="protein sequence ID" value="TNL97675.1"/>
    <property type="molecule type" value="Genomic_DNA"/>
</dbReference>
<reference evidence="3 4" key="1">
    <citation type="submission" date="2019-06" db="EMBL/GenBank/DDBJ databases">
        <authorList>
            <person name="Li J."/>
        </authorList>
    </citation>
    <scope>NUCLEOTIDE SEQUENCE [LARGE SCALE GENOMIC DNA]</scope>
    <source>
        <strain evidence="3 4">LMG 28165</strain>
    </source>
</reference>
<dbReference type="PANTHER" id="PTHR30204:SF89">
    <property type="entry name" value="HTH MERR-TYPE DOMAIN-CONTAINING PROTEIN"/>
    <property type="match status" value="1"/>
</dbReference>
<dbReference type="Gene3D" id="1.10.1660.10">
    <property type="match status" value="1"/>
</dbReference>
<dbReference type="RefSeq" id="WP_139465638.1">
    <property type="nucleotide sequence ID" value="NZ_VDHJ01000007.1"/>
</dbReference>
<dbReference type="SMART" id="SM00422">
    <property type="entry name" value="HTH_MERR"/>
    <property type="match status" value="1"/>
</dbReference>
<comment type="caution">
    <text evidence="3">The sequence shown here is derived from an EMBL/GenBank/DDBJ whole genome shotgun (WGS) entry which is preliminary data.</text>
</comment>
<dbReference type="GO" id="GO:0003677">
    <property type="term" value="F:DNA binding"/>
    <property type="evidence" value="ECO:0007669"/>
    <property type="project" value="UniProtKB-KW"/>
</dbReference>
<evidence type="ECO:0000259" key="2">
    <source>
        <dbReference type="PROSITE" id="PS50937"/>
    </source>
</evidence>
<protein>
    <submittedName>
        <fullName evidence="3">MerR family transcriptional regulator</fullName>
    </submittedName>
</protein>
<dbReference type="Pfam" id="PF13411">
    <property type="entry name" value="MerR_1"/>
    <property type="match status" value="1"/>
</dbReference>
<name>A0A5C4U4T4_9CORY</name>
<sequence>MSIGVVLERVREEFPEVTVSKIRFLESEGLITPQRTASGYRRFTDDDVERLRFILTTQRDNYLPLKVIREQLDAMDAGHVAAVMTPAAQAAASSPVSLAVQQTRVTAADLAAQAQCEETFLAELVKAGIITPDASGFFTADDVASASAAHKLHESGLSVSHLKRVKTAAQRQADVITSAAGAQSGHGRSADAKQAAEESAAHLTSLVINLHSVLVKAAVRADVQSS</sequence>
<keyword evidence="1" id="KW-0238">DNA-binding</keyword>
<feature type="domain" description="HTH merR-type" evidence="2">
    <location>
        <begin position="1"/>
        <end position="74"/>
    </location>
</feature>
<dbReference type="GO" id="GO:0003700">
    <property type="term" value="F:DNA-binding transcription factor activity"/>
    <property type="evidence" value="ECO:0007669"/>
    <property type="project" value="InterPro"/>
</dbReference>
<dbReference type="PROSITE" id="PS50937">
    <property type="entry name" value="HTH_MERR_2"/>
    <property type="match status" value="1"/>
</dbReference>
<organism evidence="3 4">
    <name type="scientific">Corynebacterium tapiri</name>
    <dbReference type="NCBI Taxonomy" id="1448266"/>
    <lineage>
        <taxon>Bacteria</taxon>
        <taxon>Bacillati</taxon>
        <taxon>Actinomycetota</taxon>
        <taxon>Actinomycetes</taxon>
        <taxon>Mycobacteriales</taxon>
        <taxon>Corynebacteriaceae</taxon>
        <taxon>Corynebacterium</taxon>
    </lineage>
</organism>
<dbReference type="OrthoDB" id="3191171at2"/>
<dbReference type="InterPro" id="IPR000551">
    <property type="entry name" value="MerR-type_HTH_dom"/>
</dbReference>
<dbReference type="PANTHER" id="PTHR30204">
    <property type="entry name" value="REDOX-CYCLING DRUG-SENSING TRANSCRIPTIONAL ACTIVATOR SOXR"/>
    <property type="match status" value="1"/>
</dbReference>
<evidence type="ECO:0000313" key="3">
    <source>
        <dbReference type="EMBL" id="TNL97675.1"/>
    </source>
</evidence>
<proteinExistence type="predicted"/>
<dbReference type="InterPro" id="IPR009061">
    <property type="entry name" value="DNA-bd_dom_put_sf"/>
</dbReference>
<dbReference type="SUPFAM" id="SSF46955">
    <property type="entry name" value="Putative DNA-binding domain"/>
    <property type="match status" value="1"/>
</dbReference>
<dbReference type="InterPro" id="IPR047057">
    <property type="entry name" value="MerR_fam"/>
</dbReference>
<evidence type="ECO:0000256" key="1">
    <source>
        <dbReference type="ARBA" id="ARBA00023125"/>
    </source>
</evidence>
<dbReference type="CDD" id="cd00592">
    <property type="entry name" value="HTH_MerR-like"/>
    <property type="match status" value="1"/>
</dbReference>
<keyword evidence="4" id="KW-1185">Reference proteome</keyword>
<dbReference type="AlphaFoldDB" id="A0A5C4U4T4"/>